<reference evidence="2 3" key="1">
    <citation type="submission" date="2022-11" db="EMBL/GenBank/DDBJ databases">
        <title>Genome Sequencing of Nocardia sp. ON39_IFM12276 and assembly.</title>
        <authorList>
            <person name="Shimojima M."/>
            <person name="Toyokawa M."/>
            <person name="Uesaka K."/>
        </authorList>
    </citation>
    <scope>NUCLEOTIDE SEQUENCE [LARGE SCALE GENOMIC DNA]</scope>
    <source>
        <strain evidence="2 3">IFM 12276</strain>
    </source>
</reference>
<feature type="compositionally biased region" description="Basic residues" evidence="1">
    <location>
        <begin position="94"/>
        <end position="109"/>
    </location>
</feature>
<gene>
    <name evidence="2" type="ORF">IFM12276_44920</name>
</gene>
<feature type="compositionally biased region" description="Low complexity" evidence="1">
    <location>
        <begin position="82"/>
        <end position="92"/>
    </location>
</feature>
<organism evidence="2 3">
    <name type="scientific">Nocardia sputorum</name>
    <dbReference type="NCBI Taxonomy" id="2984338"/>
    <lineage>
        <taxon>Bacteria</taxon>
        <taxon>Bacillati</taxon>
        <taxon>Actinomycetota</taxon>
        <taxon>Actinomycetes</taxon>
        <taxon>Mycobacteriales</taxon>
        <taxon>Nocardiaceae</taxon>
        <taxon>Nocardia</taxon>
    </lineage>
</organism>
<proteinExistence type="predicted"/>
<protein>
    <submittedName>
        <fullName evidence="2">Uncharacterized protein</fullName>
    </submittedName>
</protein>
<keyword evidence="3" id="KW-1185">Reference proteome</keyword>
<feature type="compositionally biased region" description="Polar residues" evidence="1">
    <location>
        <begin position="61"/>
        <end position="70"/>
    </location>
</feature>
<accession>A0ABN6U8C6</accession>
<dbReference type="EMBL" id="AP026978">
    <property type="protein sequence ID" value="BDU01464.1"/>
    <property type="molecule type" value="Genomic_DNA"/>
</dbReference>
<feature type="region of interest" description="Disordered" evidence="1">
    <location>
        <begin position="1"/>
        <end position="109"/>
    </location>
</feature>
<evidence type="ECO:0000313" key="3">
    <source>
        <dbReference type="Proteomes" id="UP001317870"/>
    </source>
</evidence>
<evidence type="ECO:0000313" key="2">
    <source>
        <dbReference type="EMBL" id="BDU01464.1"/>
    </source>
</evidence>
<evidence type="ECO:0000256" key="1">
    <source>
        <dbReference type="SAM" id="MobiDB-lite"/>
    </source>
</evidence>
<feature type="compositionally biased region" description="Basic and acidic residues" evidence="1">
    <location>
        <begin position="42"/>
        <end position="51"/>
    </location>
</feature>
<name>A0ABN6U8C6_9NOCA</name>
<sequence length="109" mass="12411">MISESPGKGPTEETGSNAPNIRLRAKQDRPPAFATRLPSQRRVNDHPEHHPGHPTHLVLSQPLSRAQRTATPGFERSETEHPPFAARLAFARPPRPRRRSKRRPRKREP</sequence>
<dbReference type="Proteomes" id="UP001317870">
    <property type="component" value="Chromosome"/>
</dbReference>